<organism evidence="2 3">
    <name type="scientific">Candidatus Gottesmanbacteria bacterium RBG_16_43_7</name>
    <dbReference type="NCBI Taxonomy" id="1798373"/>
    <lineage>
        <taxon>Bacteria</taxon>
        <taxon>Candidatus Gottesmaniibacteriota</taxon>
    </lineage>
</organism>
<dbReference type="AlphaFoldDB" id="A0A1F5ZBX9"/>
<dbReference type="Proteomes" id="UP000176854">
    <property type="component" value="Unassembled WGS sequence"/>
</dbReference>
<dbReference type="STRING" id="1798373.A2154_03110"/>
<dbReference type="PANTHER" id="PTHR47514">
    <property type="entry name" value="TRANSKETOLASE N-TERMINAL SECTION-RELATED"/>
    <property type="match status" value="1"/>
</dbReference>
<dbReference type="PANTHER" id="PTHR47514:SF2">
    <property type="entry name" value="TRANSKETOLASE"/>
    <property type="match status" value="1"/>
</dbReference>
<evidence type="ECO:0000313" key="2">
    <source>
        <dbReference type="EMBL" id="OGG09617.1"/>
    </source>
</evidence>
<dbReference type="InterPro" id="IPR005474">
    <property type="entry name" value="Transketolase_N"/>
</dbReference>
<comment type="caution">
    <text evidence="2">The sequence shown here is derived from an EMBL/GenBank/DDBJ whole genome shotgun (WGS) entry which is preliminary data.</text>
</comment>
<feature type="domain" description="Transketolase N-terminal" evidence="1">
    <location>
        <begin position="18"/>
        <end position="289"/>
    </location>
</feature>
<accession>A0A1F5ZBX9</accession>
<dbReference type="EMBL" id="MFJC01000018">
    <property type="protein sequence ID" value="OGG09617.1"/>
    <property type="molecule type" value="Genomic_DNA"/>
</dbReference>
<evidence type="ECO:0000259" key="1">
    <source>
        <dbReference type="Pfam" id="PF00456"/>
    </source>
</evidence>
<dbReference type="Gene3D" id="3.40.50.970">
    <property type="match status" value="1"/>
</dbReference>
<protein>
    <submittedName>
        <fullName evidence="2">Transketolase</fullName>
    </submittedName>
</protein>
<name>A0A1F5ZBX9_9BACT</name>
<gene>
    <name evidence="2" type="ORF">A2154_03110</name>
</gene>
<dbReference type="Pfam" id="PF00456">
    <property type="entry name" value="Transketolase_N"/>
    <property type="match status" value="1"/>
</dbReference>
<reference evidence="2 3" key="1">
    <citation type="journal article" date="2016" name="Nat. Commun.">
        <title>Thousands of microbial genomes shed light on interconnected biogeochemical processes in an aquifer system.</title>
        <authorList>
            <person name="Anantharaman K."/>
            <person name="Brown C.T."/>
            <person name="Hug L.A."/>
            <person name="Sharon I."/>
            <person name="Castelle C.J."/>
            <person name="Probst A.J."/>
            <person name="Thomas B.C."/>
            <person name="Singh A."/>
            <person name="Wilkins M.J."/>
            <person name="Karaoz U."/>
            <person name="Brodie E.L."/>
            <person name="Williams K.H."/>
            <person name="Hubbard S.S."/>
            <person name="Banfield J.F."/>
        </authorList>
    </citation>
    <scope>NUCLEOTIDE SEQUENCE [LARGE SCALE GENOMIC DNA]</scope>
</reference>
<evidence type="ECO:0000313" key="3">
    <source>
        <dbReference type="Proteomes" id="UP000176854"/>
    </source>
</evidence>
<dbReference type="CDD" id="cd02012">
    <property type="entry name" value="TPP_TK"/>
    <property type="match status" value="1"/>
</dbReference>
<sequence length="297" mass="33163">MEKKLDRRSKELRREIIEIYDSGRRGHIASALSIVEIVRVLYDAVLLYNPKKPDWPGRDRFILSKGHGCLAQYALLVDKGFVSESHKKTFCAVDGLFGGHPDHHIPGVEWSTGSVGHGLAVAVGMAIAIKYQKSNIKNQISKSNIININKEVKTLKKVPSRPRVFCLLGDGECNEGSIWEAALHAAKYKLANLTVLVDYNQMQSYGKSTDVLPLTPIGDKWKAFGFGVSEVDGHDVLALQEVFRRLPIDLNKPSAVICHTVKGKGIPIAENNPQWHHRRGVTDEEIKMLYETVEGYK</sequence>
<proteinExistence type="predicted"/>
<dbReference type="SUPFAM" id="SSF52518">
    <property type="entry name" value="Thiamin diphosphate-binding fold (THDP-binding)"/>
    <property type="match status" value="1"/>
</dbReference>
<dbReference type="InterPro" id="IPR029061">
    <property type="entry name" value="THDP-binding"/>
</dbReference>